<dbReference type="Proteomes" id="UP000704068">
    <property type="component" value="Unassembled WGS sequence"/>
</dbReference>
<dbReference type="EMBL" id="JABZGR010000015">
    <property type="protein sequence ID" value="MBF0970529.1"/>
    <property type="molecule type" value="Genomic_DNA"/>
</dbReference>
<protein>
    <submittedName>
        <fullName evidence="2">Uncharacterized protein</fullName>
    </submittedName>
</protein>
<accession>A0A929RYR5</accession>
<reference evidence="2" key="1">
    <citation type="submission" date="2020-04" db="EMBL/GenBank/DDBJ databases">
        <title>Deep metagenomics examines the oral microbiome during advanced dental caries in children, revealing novel taxa and co-occurrences with host molecules.</title>
        <authorList>
            <person name="Baker J.L."/>
            <person name="Morton J.T."/>
            <person name="Dinis M."/>
            <person name="Alvarez R."/>
            <person name="Tran N.C."/>
            <person name="Knight R."/>
            <person name="Edlund A."/>
        </authorList>
    </citation>
    <scope>NUCLEOTIDE SEQUENCE</scope>
    <source>
        <strain evidence="2">JCVI_34_bin.1</strain>
    </source>
</reference>
<feature type="region of interest" description="Disordered" evidence="1">
    <location>
        <begin position="29"/>
        <end position="74"/>
    </location>
</feature>
<evidence type="ECO:0000313" key="2">
    <source>
        <dbReference type="EMBL" id="MBF0970529.1"/>
    </source>
</evidence>
<organism evidence="2 3">
    <name type="scientific">Alloprevotella tannerae</name>
    <dbReference type="NCBI Taxonomy" id="76122"/>
    <lineage>
        <taxon>Bacteria</taxon>
        <taxon>Pseudomonadati</taxon>
        <taxon>Bacteroidota</taxon>
        <taxon>Bacteroidia</taxon>
        <taxon>Bacteroidales</taxon>
        <taxon>Prevotellaceae</taxon>
        <taxon>Alloprevotella</taxon>
    </lineage>
</organism>
<gene>
    <name evidence="2" type="ORF">HXK21_05755</name>
</gene>
<proteinExistence type="predicted"/>
<name>A0A929RYR5_9BACT</name>
<comment type="caution">
    <text evidence="2">The sequence shown here is derived from an EMBL/GenBank/DDBJ whole genome shotgun (WGS) entry which is preliminary data.</text>
</comment>
<dbReference type="AlphaFoldDB" id="A0A929RYR5"/>
<evidence type="ECO:0000313" key="3">
    <source>
        <dbReference type="Proteomes" id="UP000704068"/>
    </source>
</evidence>
<evidence type="ECO:0000256" key="1">
    <source>
        <dbReference type="SAM" id="MobiDB-lite"/>
    </source>
</evidence>
<dbReference type="RefSeq" id="WP_303764019.1">
    <property type="nucleotide sequence ID" value="NZ_JABZGR010000015.1"/>
</dbReference>
<sequence length="74" mass="8074">MEDSREKGKCTARNVATSDALKEYTPPGYCERLTKTGRPKGKGRDALPHRNFSPHQDQRCLGPTAIGASDKANS</sequence>